<reference evidence="2" key="1">
    <citation type="journal article" date="2018" name="BMC Genomics">
        <title>Genomic insights into host adaptation between the wheat stripe rust pathogen (Puccinia striiformis f. sp. tritici) and the barley stripe rust pathogen (Puccinia striiformis f. sp. hordei).</title>
        <authorList>
            <person name="Xia C."/>
            <person name="Wang M."/>
            <person name="Yin C."/>
            <person name="Cornejo O.E."/>
            <person name="Hulbert S.H."/>
            <person name="Chen X."/>
        </authorList>
    </citation>
    <scope>NUCLEOTIDE SEQUENCE [LARGE SCALE GENOMIC DNA]</scope>
    <source>
        <strain evidence="2">93-210</strain>
    </source>
</reference>
<protein>
    <submittedName>
        <fullName evidence="1">Uncharacterized protein</fullName>
    </submittedName>
</protein>
<accession>A0ACC0ET18</accession>
<dbReference type="EMBL" id="CM045866">
    <property type="protein sequence ID" value="KAI7960780.1"/>
    <property type="molecule type" value="Genomic_DNA"/>
</dbReference>
<gene>
    <name evidence="1" type="ORF">MJO28_001269</name>
</gene>
<dbReference type="Proteomes" id="UP001060170">
    <property type="component" value="Chromosome 2"/>
</dbReference>
<organism evidence="1 2">
    <name type="scientific">Puccinia striiformis f. sp. tritici</name>
    <dbReference type="NCBI Taxonomy" id="168172"/>
    <lineage>
        <taxon>Eukaryota</taxon>
        <taxon>Fungi</taxon>
        <taxon>Dikarya</taxon>
        <taxon>Basidiomycota</taxon>
        <taxon>Pucciniomycotina</taxon>
        <taxon>Pucciniomycetes</taxon>
        <taxon>Pucciniales</taxon>
        <taxon>Pucciniaceae</taxon>
        <taxon>Puccinia</taxon>
    </lineage>
</organism>
<evidence type="ECO:0000313" key="2">
    <source>
        <dbReference type="Proteomes" id="UP001060170"/>
    </source>
</evidence>
<proteinExistence type="predicted"/>
<comment type="caution">
    <text evidence="1">The sequence shown here is derived from an EMBL/GenBank/DDBJ whole genome shotgun (WGS) entry which is preliminary data.</text>
</comment>
<sequence length="284" mass="31720">MSQSIISACSLPSTTTPPQTDSVCSPDSRTTTSVYLPQLLCLPRSHSHISKRLPLSPATSTTHLTKQVSKRFSDMVYRKYEPSFKYAVVRAALEGRSLDDINVMHGSSVSPDSLNRWSNLYEQTRSVVCDPATYFTKGRPLLLNDEERAFIVDLVTKKPTIYMSEIKDSLAANLNIHISLATIWNELHHRLHLSRKCIRKVSGRQNPGQRAKYMALMAHYDPHMLVFANKSGICLDGIARTQGWAPVGERTPQVVTERATHKFNLIPAIALSGVVHGIVKNQKN</sequence>
<reference evidence="1 2" key="3">
    <citation type="journal article" date="2022" name="Microbiol. Spectr.">
        <title>Folding features and dynamics of 3D genome architecture in plant fungal pathogens.</title>
        <authorList>
            <person name="Xia C."/>
        </authorList>
    </citation>
    <scope>NUCLEOTIDE SEQUENCE [LARGE SCALE GENOMIC DNA]</scope>
    <source>
        <strain evidence="1 2">93-210</strain>
    </source>
</reference>
<reference evidence="2" key="2">
    <citation type="journal article" date="2018" name="Mol. Plant Microbe Interact.">
        <title>Genome sequence resources for the wheat stripe rust pathogen (Puccinia striiformis f. sp. tritici) and the barley stripe rust pathogen (Puccinia striiformis f. sp. hordei).</title>
        <authorList>
            <person name="Xia C."/>
            <person name="Wang M."/>
            <person name="Yin C."/>
            <person name="Cornejo O.E."/>
            <person name="Hulbert S.H."/>
            <person name="Chen X."/>
        </authorList>
    </citation>
    <scope>NUCLEOTIDE SEQUENCE [LARGE SCALE GENOMIC DNA]</scope>
    <source>
        <strain evidence="2">93-210</strain>
    </source>
</reference>
<evidence type="ECO:0000313" key="1">
    <source>
        <dbReference type="EMBL" id="KAI7960780.1"/>
    </source>
</evidence>
<keyword evidence="2" id="KW-1185">Reference proteome</keyword>
<name>A0ACC0ET18_9BASI</name>